<dbReference type="InterPro" id="IPR036034">
    <property type="entry name" value="PDZ_sf"/>
</dbReference>
<dbReference type="PANTHER" id="PTHR45639:SF4">
    <property type="entry name" value="HSC70CB, ISOFORM G"/>
    <property type="match status" value="1"/>
</dbReference>
<reference evidence="6" key="1">
    <citation type="submission" date="2021-02" db="EMBL/GenBank/DDBJ databases">
        <authorList>
            <person name="Nowell W R."/>
        </authorList>
    </citation>
    <scope>NUCLEOTIDE SEQUENCE</scope>
</reference>
<comment type="similarity">
    <text evidence="1">Belongs to the heat shock protein 70 family.</text>
</comment>
<dbReference type="PROSITE" id="PS50106">
    <property type="entry name" value="PDZ"/>
    <property type="match status" value="1"/>
</dbReference>
<feature type="domain" description="PDZ" evidence="5">
    <location>
        <begin position="849"/>
        <end position="927"/>
    </location>
</feature>
<sequence length="1024" mass="114862">MAVVGIDMGNFSTYIGVARAGGVEIIANEYSDRLTPTCVTFSQSNRSMGQSSKAMEVTNAKNTICNFKRLLGRKYQDSFAQKEKELNSYAIVEGNGGSVNIEVDYLNERKRFTPEQITGIMFTKIKQITDTELKTKAIDCVIGVPCFFTDAERRAMLDAAQIAGWNCLRLLNETTAVALCYGIYKGDLPEPTEKPRLVAFVDMGYTALQASVVAFNKGKLKMVATSFDTSLGGRDFDRLIMDTMRDEYQKRYKIDSYSSAKAKLRLKAECEKGKKLMSSNAQPIPIGLECFINEIDVNGKMTRAEFEELAKPLFDRIRTTLENLLKEAKVTPEELESIEIVGGSTRIPAIKQVVQDIFRKTPMTTMNADESVARGCTLMCAILSPTFKVKEFKIEDCQPYPITLSWQGGVNEDNEVEVFTRWNVIPSTKMLSFYKREPLTVEARYSYPNDIPFSESRIGQYTIEQIQPQPDGTPSKIKVKVRLNRNGIFDVTQAVLIETIEEPNAPTEEAMEATPAPEGTQNGTDQNPPSTTTTTQEPMDDTAEATTDAGSGDGQTGEKEKTGEEGTETKPQSATTAAPKKKKKEIDLPITPRVPGANKKEIDRLIEQEHEMIAQDKKEKERSDAKNAVEEYVYDMRGKLDSGPLEKYADDNIRQQLLNDLQKAEDWLYDEGVHQEKSVYVDRLKSLKDIGEPIRNRYNEAENRQNLMQDLMKSIQRIDEAIQTYSTKSSDKYSHIDQSEIEKANKILTEKQTWYDQTANQFTALKKHENPTVLCSQIKQQRDTLERECWAILNKPKPKVEPPKDEPPKQQAPQTNNQQEQQQQQAQNQPPPTSSSGNQQSTEQQSSMDFIILRGKNNSFGFTVVGDSPTFIGKVSENSSAAQCGLKSGDYIVKINGQNVSRAQQRTVSNLIKHVKHSITLDIHRYPSVPLNRDFFSLVSSTDTLSTEDSSTCSDLSIPYYNKNCLPLSSSSSNRQFVDLAQLGHYIEPKPFIRQTTINTGKSFYPITNSSMLAVKGSPTNTFV</sequence>
<keyword evidence="3" id="KW-0067">ATP-binding</keyword>
<evidence type="ECO:0000259" key="5">
    <source>
        <dbReference type="PROSITE" id="PS50106"/>
    </source>
</evidence>
<feature type="compositionally biased region" description="Basic and acidic residues" evidence="4">
    <location>
        <begin position="798"/>
        <end position="808"/>
    </location>
</feature>
<dbReference type="Gene3D" id="3.30.420.40">
    <property type="match status" value="2"/>
</dbReference>
<dbReference type="FunFam" id="3.30.420.40:FF:000171">
    <property type="entry name" value="Heat shock 70 kDa protein 4"/>
    <property type="match status" value="1"/>
</dbReference>
<dbReference type="Gene3D" id="2.60.34.10">
    <property type="entry name" value="Substrate Binding Domain Of DNAk, Chain A, domain 1"/>
    <property type="match status" value="1"/>
</dbReference>
<dbReference type="Pfam" id="PF00012">
    <property type="entry name" value="HSP70"/>
    <property type="match status" value="2"/>
</dbReference>
<dbReference type="InterPro" id="IPR029048">
    <property type="entry name" value="HSP70_C_sf"/>
</dbReference>
<feature type="compositionally biased region" description="Low complexity" evidence="4">
    <location>
        <begin position="502"/>
        <end position="518"/>
    </location>
</feature>
<feature type="compositionally biased region" description="Polar residues" evidence="4">
    <location>
        <begin position="834"/>
        <end position="845"/>
    </location>
</feature>
<dbReference type="AlphaFoldDB" id="A0A814LZZ4"/>
<dbReference type="SUPFAM" id="SSF100934">
    <property type="entry name" value="Heat shock protein 70kD (HSP70), C-terminal subdomain"/>
    <property type="match status" value="2"/>
</dbReference>
<dbReference type="FunFam" id="3.30.420.40:FF:000495">
    <property type="entry name" value="Heat shock protein 4b"/>
    <property type="match status" value="1"/>
</dbReference>
<dbReference type="SUPFAM" id="SSF50156">
    <property type="entry name" value="PDZ domain-like"/>
    <property type="match status" value="1"/>
</dbReference>
<proteinExistence type="inferred from homology"/>
<feature type="compositionally biased region" description="Low complexity" evidence="4">
    <location>
        <begin position="569"/>
        <end position="578"/>
    </location>
</feature>
<feature type="compositionally biased region" description="Basic and acidic residues" evidence="4">
    <location>
        <begin position="556"/>
        <end position="568"/>
    </location>
</feature>
<dbReference type="GO" id="GO:0005524">
    <property type="term" value="F:ATP binding"/>
    <property type="evidence" value="ECO:0007669"/>
    <property type="project" value="UniProtKB-KW"/>
</dbReference>
<evidence type="ECO:0000256" key="2">
    <source>
        <dbReference type="ARBA" id="ARBA00022741"/>
    </source>
</evidence>
<dbReference type="PANTHER" id="PTHR45639">
    <property type="entry name" value="HSC70CB, ISOFORM G-RELATED"/>
    <property type="match status" value="1"/>
</dbReference>
<feature type="region of interest" description="Disordered" evidence="4">
    <location>
        <begin position="502"/>
        <end position="596"/>
    </location>
</feature>
<dbReference type="Gene3D" id="2.30.42.10">
    <property type="match status" value="1"/>
</dbReference>
<dbReference type="FunFam" id="3.30.30.30:FF:000002">
    <property type="entry name" value="Heat shock 70 kDa protein 4"/>
    <property type="match status" value="1"/>
</dbReference>
<evidence type="ECO:0000256" key="3">
    <source>
        <dbReference type="ARBA" id="ARBA00022840"/>
    </source>
</evidence>
<organism evidence="6 7">
    <name type="scientific">Rotaria sordida</name>
    <dbReference type="NCBI Taxonomy" id="392033"/>
    <lineage>
        <taxon>Eukaryota</taxon>
        <taxon>Metazoa</taxon>
        <taxon>Spiralia</taxon>
        <taxon>Gnathifera</taxon>
        <taxon>Rotifera</taxon>
        <taxon>Eurotatoria</taxon>
        <taxon>Bdelloidea</taxon>
        <taxon>Philodinida</taxon>
        <taxon>Philodinidae</taxon>
        <taxon>Rotaria</taxon>
    </lineage>
</organism>
<feature type="compositionally biased region" description="Polar residues" evidence="4">
    <location>
        <begin position="519"/>
        <end position="530"/>
    </location>
</feature>
<dbReference type="GO" id="GO:0005634">
    <property type="term" value="C:nucleus"/>
    <property type="evidence" value="ECO:0007669"/>
    <property type="project" value="TreeGrafter"/>
</dbReference>
<feature type="compositionally biased region" description="Low complexity" evidence="4">
    <location>
        <begin position="809"/>
        <end position="828"/>
    </location>
</feature>
<evidence type="ECO:0000256" key="1">
    <source>
        <dbReference type="ARBA" id="ARBA00007381"/>
    </source>
</evidence>
<dbReference type="GO" id="GO:0140662">
    <property type="term" value="F:ATP-dependent protein folding chaperone"/>
    <property type="evidence" value="ECO:0007669"/>
    <property type="project" value="InterPro"/>
</dbReference>
<dbReference type="InterPro" id="IPR043129">
    <property type="entry name" value="ATPase_NBD"/>
</dbReference>
<dbReference type="PROSITE" id="PS01036">
    <property type="entry name" value="HSP70_3"/>
    <property type="match status" value="1"/>
</dbReference>
<name>A0A814LZZ4_9BILA</name>
<dbReference type="SMART" id="SM00228">
    <property type="entry name" value="PDZ"/>
    <property type="match status" value="1"/>
</dbReference>
<dbReference type="SUPFAM" id="SSF100920">
    <property type="entry name" value="Heat shock protein 70kD (HSP70), peptide-binding domain"/>
    <property type="match status" value="1"/>
</dbReference>
<dbReference type="PRINTS" id="PR00301">
    <property type="entry name" value="HEATSHOCK70"/>
</dbReference>
<feature type="region of interest" description="Disordered" evidence="4">
    <location>
        <begin position="794"/>
        <end position="845"/>
    </location>
</feature>
<dbReference type="FunFam" id="1.20.1270.10:FF:000002">
    <property type="entry name" value="Heat shock 70 kDa protein 4"/>
    <property type="match status" value="1"/>
</dbReference>
<dbReference type="InterPro" id="IPR013126">
    <property type="entry name" value="Hsp_70_fam"/>
</dbReference>
<evidence type="ECO:0000313" key="7">
    <source>
        <dbReference type="Proteomes" id="UP000663889"/>
    </source>
</evidence>
<dbReference type="InterPro" id="IPR029047">
    <property type="entry name" value="HSP70_peptide-bd_sf"/>
</dbReference>
<dbReference type="Proteomes" id="UP000663889">
    <property type="component" value="Unassembled WGS sequence"/>
</dbReference>
<evidence type="ECO:0000313" key="6">
    <source>
        <dbReference type="EMBL" id="CAF1072072.1"/>
    </source>
</evidence>
<dbReference type="Gene3D" id="3.30.30.30">
    <property type="match status" value="1"/>
</dbReference>
<dbReference type="InterPro" id="IPR001478">
    <property type="entry name" value="PDZ"/>
</dbReference>
<gene>
    <name evidence="6" type="ORF">SEV965_LOCUS14409</name>
</gene>
<keyword evidence="2" id="KW-0547">Nucleotide-binding</keyword>
<dbReference type="SUPFAM" id="SSF53067">
    <property type="entry name" value="Actin-like ATPase domain"/>
    <property type="match status" value="2"/>
</dbReference>
<dbReference type="EMBL" id="CAJNOU010000716">
    <property type="protein sequence ID" value="CAF1072072.1"/>
    <property type="molecule type" value="Genomic_DNA"/>
</dbReference>
<dbReference type="Pfam" id="PF00595">
    <property type="entry name" value="PDZ"/>
    <property type="match status" value="1"/>
</dbReference>
<comment type="caution">
    <text evidence="6">The sequence shown here is derived from an EMBL/GenBank/DDBJ whole genome shotgun (WGS) entry which is preliminary data.</text>
</comment>
<dbReference type="GO" id="GO:0005829">
    <property type="term" value="C:cytosol"/>
    <property type="evidence" value="ECO:0007669"/>
    <property type="project" value="TreeGrafter"/>
</dbReference>
<dbReference type="FunFam" id="3.90.640.10:FF:000004">
    <property type="entry name" value="Heat shock 70 kDa protein 4"/>
    <property type="match status" value="1"/>
</dbReference>
<evidence type="ECO:0000256" key="4">
    <source>
        <dbReference type="SAM" id="MobiDB-lite"/>
    </source>
</evidence>
<dbReference type="Gene3D" id="1.20.1270.10">
    <property type="match status" value="1"/>
</dbReference>
<protein>
    <recommendedName>
        <fullName evidence="5">PDZ domain-containing protein</fullName>
    </recommendedName>
</protein>
<accession>A0A814LZZ4</accession>
<dbReference type="Gene3D" id="3.90.640.10">
    <property type="entry name" value="Actin, Chain A, domain 4"/>
    <property type="match status" value="1"/>
</dbReference>
<dbReference type="InterPro" id="IPR018181">
    <property type="entry name" value="Heat_shock_70_CS"/>
</dbReference>